<dbReference type="OrthoDB" id="3257768at2759"/>
<name>A0A165X9B0_9AGAM</name>
<dbReference type="InterPro" id="IPR040521">
    <property type="entry name" value="KDZ"/>
</dbReference>
<dbReference type="PANTHER" id="PTHR33104">
    <property type="entry name" value="SI:DKEY-29D5.2"/>
    <property type="match status" value="1"/>
</dbReference>
<dbReference type="Pfam" id="PF18803">
    <property type="entry name" value="CxC2"/>
    <property type="match status" value="1"/>
</dbReference>
<dbReference type="Pfam" id="PF18758">
    <property type="entry name" value="KDZ"/>
    <property type="match status" value="1"/>
</dbReference>
<evidence type="ECO:0000313" key="3">
    <source>
        <dbReference type="EMBL" id="KZP08329.1"/>
    </source>
</evidence>
<feature type="region of interest" description="Disordered" evidence="1">
    <location>
        <begin position="1"/>
        <end position="21"/>
    </location>
</feature>
<dbReference type="STRING" id="436010.A0A165X9B0"/>
<sequence length="886" mass="100872">MDSLPQLQDCPDLDDNDNDNRKGDAELDLQYQCHIIQFSDADAPRRKLRMTARWNTSHFEPTTLKALGLRIQLGHSVGEHCINPIPTAGDDFVIVDTNGIHQVALDYCGCASAKVVTLPKTAATFNMLEFFHLLTFQSKASAFEFYYTLARRTDNTGTLHIPDRYDEFLRMICQWRNLKMLKRAGCGHDPSGVAGTKEGECAVLCPACPQPGKNLPPDWREAPENTRFIFELLLAVSSEAADPTFSAGLSYFCEMSKYCEHLAKYGDQKEIHSTCVKHHAVGDANTSRFANLAASGIGTVDCTRHMMKRLTSVRELQKGERYANMDYLFFSSTSQQDYWSVHLWGRMLDLPGYVHIDREDKQFVFLIPKFHLPAHVERCQTSFSFNLTRGVGQTDGEAPERVWANINPLLSSAKRMGPASYRETIDDHFGDWNWQRIVGLGRMLLRKLKLAVECCDEHVEDFHDFTTMLPANNVLDWASAVEGWEKQNEQVNLYVSVSKSVTQNDDAEDLQSDAAAPLHEQVTPGLFILMGLELEAQQIRLKADTKALDASATALQLAKMQEHKNGLYRKLKTWTDIQQLYMPEVFVLRAREERAGAESTREVPSHDIALHLPSSLPLQTPASQKLVEYEFWLRMAQAFKALEEIHRHLHLRTHMYRYKDRHVVGQRANTRSRNLLSRVQTKDTQLQELSDEDIRAFTDDSEKEQERKGRKTAQGKRGNAAQKKAQALGEGHKTLSWIWKVVGVRDEGNDEGVQEALHIEWCRARARVKRWSEEVLLLREEMSRVQGFSRWQADRWAGQTQRLADLPPEDAKGISSICLQMASSFNHLWCTEWLSIPHGAGADHELLDLEPSASSFLTRPLLLWLIIHLHIYALSNELFACPINIF</sequence>
<protein>
    <recommendedName>
        <fullName evidence="2">CxC2-like cysteine cluster KDZ transposase-associated domain-containing protein</fullName>
    </recommendedName>
</protein>
<dbReference type="EMBL" id="KV417724">
    <property type="protein sequence ID" value="KZP08329.1"/>
    <property type="molecule type" value="Genomic_DNA"/>
</dbReference>
<reference evidence="3 4" key="1">
    <citation type="journal article" date="2016" name="Mol. Biol. Evol.">
        <title>Comparative Genomics of Early-Diverging Mushroom-Forming Fungi Provides Insights into the Origins of Lignocellulose Decay Capabilities.</title>
        <authorList>
            <person name="Nagy L.G."/>
            <person name="Riley R."/>
            <person name="Tritt A."/>
            <person name="Adam C."/>
            <person name="Daum C."/>
            <person name="Floudas D."/>
            <person name="Sun H."/>
            <person name="Yadav J.S."/>
            <person name="Pangilinan J."/>
            <person name="Larsson K.H."/>
            <person name="Matsuura K."/>
            <person name="Barry K."/>
            <person name="Labutti K."/>
            <person name="Kuo R."/>
            <person name="Ohm R.A."/>
            <person name="Bhattacharya S.S."/>
            <person name="Shirouzu T."/>
            <person name="Yoshinaga Y."/>
            <person name="Martin F.M."/>
            <person name="Grigoriev I.V."/>
            <person name="Hibbett D.S."/>
        </authorList>
    </citation>
    <scope>NUCLEOTIDE SEQUENCE [LARGE SCALE GENOMIC DNA]</scope>
    <source>
        <strain evidence="3 4">CBS 109695</strain>
    </source>
</reference>
<evidence type="ECO:0000259" key="2">
    <source>
        <dbReference type="Pfam" id="PF18803"/>
    </source>
</evidence>
<evidence type="ECO:0000313" key="4">
    <source>
        <dbReference type="Proteomes" id="UP000076532"/>
    </source>
</evidence>
<evidence type="ECO:0000256" key="1">
    <source>
        <dbReference type="SAM" id="MobiDB-lite"/>
    </source>
</evidence>
<dbReference type="Proteomes" id="UP000076532">
    <property type="component" value="Unassembled WGS sequence"/>
</dbReference>
<gene>
    <name evidence="3" type="ORF">FIBSPDRAFT_914302</name>
</gene>
<dbReference type="InterPro" id="IPR041457">
    <property type="entry name" value="CxC2_KDZ-assoc"/>
</dbReference>
<dbReference type="AlphaFoldDB" id="A0A165X9B0"/>
<feature type="compositionally biased region" description="Low complexity" evidence="1">
    <location>
        <begin position="1"/>
        <end position="10"/>
    </location>
</feature>
<feature type="compositionally biased region" description="Basic and acidic residues" evidence="1">
    <location>
        <begin position="696"/>
        <end position="707"/>
    </location>
</feature>
<feature type="domain" description="CxC2-like cysteine cluster KDZ transposase-associated" evidence="2">
    <location>
        <begin position="64"/>
        <end position="157"/>
    </location>
</feature>
<feature type="region of interest" description="Disordered" evidence="1">
    <location>
        <begin position="696"/>
        <end position="728"/>
    </location>
</feature>
<dbReference type="PANTHER" id="PTHR33104:SF2">
    <property type="entry name" value="CXC3 LIKE CYSTEINE CLUSTER DOMAIN-CONTAINING PROTEIN"/>
    <property type="match status" value="1"/>
</dbReference>
<proteinExistence type="predicted"/>
<keyword evidence="4" id="KW-1185">Reference proteome</keyword>
<accession>A0A165X9B0</accession>
<organism evidence="3 4">
    <name type="scientific">Athelia psychrophila</name>
    <dbReference type="NCBI Taxonomy" id="1759441"/>
    <lineage>
        <taxon>Eukaryota</taxon>
        <taxon>Fungi</taxon>
        <taxon>Dikarya</taxon>
        <taxon>Basidiomycota</taxon>
        <taxon>Agaricomycotina</taxon>
        <taxon>Agaricomycetes</taxon>
        <taxon>Agaricomycetidae</taxon>
        <taxon>Atheliales</taxon>
        <taxon>Atheliaceae</taxon>
        <taxon>Athelia</taxon>
    </lineage>
</organism>